<dbReference type="Gene3D" id="3.90.280.10">
    <property type="entry name" value="PEBP-like"/>
    <property type="match status" value="1"/>
</dbReference>
<proteinExistence type="predicted"/>
<name>A0A9P4MA99_9PEZI</name>
<dbReference type="GO" id="GO:0005543">
    <property type="term" value="F:phospholipid binding"/>
    <property type="evidence" value="ECO:0007669"/>
    <property type="project" value="TreeGrafter"/>
</dbReference>
<keyword evidence="2" id="KW-1185">Reference proteome</keyword>
<dbReference type="SUPFAM" id="SSF49777">
    <property type="entry name" value="PEBP-like"/>
    <property type="match status" value="1"/>
</dbReference>
<sequence length="172" mass="18857">MGDNPIIKAVLSLIENDDSKVIGLKFGTREVKPGEKIPKGEAHGLPTLTWNALSGQKFIVISLDIDAPFPSFAPLSPALHWLQTGLEVEASSGVLTSSDPVIAFWAPPRPPPISSPHRYLFLLYQQPEDCDVGQFTKACGYGIKDRMRWDLSNFEKQAKLGPVAAATYFFSN</sequence>
<accession>A0A9P4MA99</accession>
<dbReference type="PANTHER" id="PTHR11362:SF78">
    <property type="entry name" value="PROTEASE INHIBITOR"/>
    <property type="match status" value="1"/>
</dbReference>
<reference evidence="1" key="1">
    <citation type="journal article" date="2020" name="Stud. Mycol.">
        <title>101 Dothideomycetes genomes: a test case for predicting lifestyles and emergence of pathogens.</title>
        <authorList>
            <person name="Haridas S."/>
            <person name="Albert R."/>
            <person name="Binder M."/>
            <person name="Bloem J."/>
            <person name="Labutti K."/>
            <person name="Salamov A."/>
            <person name="Andreopoulos B."/>
            <person name="Baker S."/>
            <person name="Barry K."/>
            <person name="Bills G."/>
            <person name="Bluhm B."/>
            <person name="Cannon C."/>
            <person name="Castanera R."/>
            <person name="Culley D."/>
            <person name="Daum C."/>
            <person name="Ezra D."/>
            <person name="Gonzalez J."/>
            <person name="Henrissat B."/>
            <person name="Kuo A."/>
            <person name="Liang C."/>
            <person name="Lipzen A."/>
            <person name="Lutzoni F."/>
            <person name="Magnuson J."/>
            <person name="Mondo S."/>
            <person name="Nolan M."/>
            <person name="Ohm R."/>
            <person name="Pangilinan J."/>
            <person name="Park H.-J."/>
            <person name="Ramirez L."/>
            <person name="Alfaro M."/>
            <person name="Sun H."/>
            <person name="Tritt A."/>
            <person name="Yoshinaga Y."/>
            <person name="Zwiers L.-H."/>
            <person name="Turgeon B."/>
            <person name="Goodwin S."/>
            <person name="Spatafora J."/>
            <person name="Crous P."/>
            <person name="Grigoriev I."/>
        </authorList>
    </citation>
    <scope>NUCLEOTIDE SEQUENCE</scope>
    <source>
        <strain evidence="1">CBS 133067</strain>
    </source>
</reference>
<dbReference type="AlphaFoldDB" id="A0A9P4MA99"/>
<comment type="caution">
    <text evidence="1">The sequence shown here is derived from an EMBL/GenBank/DDBJ whole genome shotgun (WGS) entry which is preliminary data.</text>
</comment>
<dbReference type="GO" id="GO:0030162">
    <property type="term" value="P:regulation of proteolysis"/>
    <property type="evidence" value="ECO:0007669"/>
    <property type="project" value="TreeGrafter"/>
</dbReference>
<dbReference type="EMBL" id="ML978124">
    <property type="protein sequence ID" value="KAF2100167.1"/>
    <property type="molecule type" value="Genomic_DNA"/>
</dbReference>
<dbReference type="GO" id="GO:0046578">
    <property type="term" value="P:regulation of Ras protein signal transduction"/>
    <property type="evidence" value="ECO:0007669"/>
    <property type="project" value="TreeGrafter"/>
</dbReference>
<dbReference type="InterPro" id="IPR008914">
    <property type="entry name" value="PEBP"/>
</dbReference>
<organism evidence="1 2">
    <name type="scientific">Rhizodiscina lignyota</name>
    <dbReference type="NCBI Taxonomy" id="1504668"/>
    <lineage>
        <taxon>Eukaryota</taxon>
        <taxon>Fungi</taxon>
        <taxon>Dikarya</taxon>
        <taxon>Ascomycota</taxon>
        <taxon>Pezizomycotina</taxon>
        <taxon>Dothideomycetes</taxon>
        <taxon>Pleosporomycetidae</taxon>
        <taxon>Aulographales</taxon>
        <taxon>Rhizodiscinaceae</taxon>
        <taxon>Rhizodiscina</taxon>
    </lineage>
</organism>
<dbReference type="CDD" id="cd00866">
    <property type="entry name" value="PEBP_euk"/>
    <property type="match status" value="1"/>
</dbReference>
<dbReference type="Pfam" id="PF01161">
    <property type="entry name" value="PBP"/>
    <property type="match status" value="1"/>
</dbReference>
<evidence type="ECO:0000313" key="1">
    <source>
        <dbReference type="EMBL" id="KAF2100167.1"/>
    </source>
</evidence>
<protein>
    <submittedName>
        <fullName evidence="1">PEBP-like protein</fullName>
    </submittedName>
</protein>
<dbReference type="PANTHER" id="PTHR11362">
    <property type="entry name" value="PHOSPHATIDYLETHANOLAMINE-BINDING PROTEIN"/>
    <property type="match status" value="1"/>
</dbReference>
<dbReference type="Proteomes" id="UP000799772">
    <property type="component" value="Unassembled WGS sequence"/>
</dbReference>
<gene>
    <name evidence="1" type="ORF">NA57DRAFT_54265</name>
</gene>
<evidence type="ECO:0000313" key="2">
    <source>
        <dbReference type="Proteomes" id="UP000799772"/>
    </source>
</evidence>
<dbReference type="InterPro" id="IPR035810">
    <property type="entry name" value="PEBP_euk"/>
</dbReference>
<dbReference type="OrthoDB" id="2506647at2759"/>
<dbReference type="InterPro" id="IPR036610">
    <property type="entry name" value="PEBP-like_sf"/>
</dbReference>
<dbReference type="GO" id="GO:0030414">
    <property type="term" value="F:peptidase inhibitor activity"/>
    <property type="evidence" value="ECO:0007669"/>
    <property type="project" value="TreeGrafter"/>
</dbReference>